<dbReference type="RefSeq" id="WP_186287799.1">
    <property type="nucleotide sequence ID" value="NZ_JACMSF010000095.1"/>
</dbReference>
<sequence>MHERSLHRSDTCRTFPCRRPVPPTLGEAFEGKDPNGLPILPDECMPAPCPVGIQHSRIRDIRF</sequence>
<evidence type="ECO:0000313" key="1">
    <source>
        <dbReference type="EMBL" id="MBC2907863.1"/>
    </source>
</evidence>
<evidence type="ECO:0000313" key="2">
    <source>
        <dbReference type="Proteomes" id="UP000584670"/>
    </source>
</evidence>
<dbReference type="EMBL" id="JACMSF010000095">
    <property type="protein sequence ID" value="MBC2907863.1"/>
    <property type="molecule type" value="Genomic_DNA"/>
</dbReference>
<dbReference type="AlphaFoldDB" id="A0A7X1JBV4"/>
<keyword evidence="2" id="KW-1185">Reference proteome</keyword>
<organism evidence="1 2">
    <name type="scientific">Streptomyces cupreus</name>
    <dbReference type="NCBI Taxonomy" id="2759956"/>
    <lineage>
        <taxon>Bacteria</taxon>
        <taxon>Bacillati</taxon>
        <taxon>Actinomycetota</taxon>
        <taxon>Actinomycetes</taxon>
        <taxon>Kitasatosporales</taxon>
        <taxon>Streptomycetaceae</taxon>
        <taxon>Streptomyces</taxon>
    </lineage>
</organism>
<gene>
    <name evidence="1" type="ORF">H4N64_41435</name>
</gene>
<dbReference type="Proteomes" id="UP000584670">
    <property type="component" value="Unassembled WGS sequence"/>
</dbReference>
<name>A0A7X1JBV4_9ACTN</name>
<accession>A0A7X1JBV4</accession>
<proteinExistence type="predicted"/>
<protein>
    <submittedName>
        <fullName evidence="1">Uncharacterized protein</fullName>
    </submittedName>
</protein>
<comment type="caution">
    <text evidence="1">The sequence shown here is derived from an EMBL/GenBank/DDBJ whole genome shotgun (WGS) entry which is preliminary data.</text>
</comment>
<reference evidence="1 2" key="1">
    <citation type="submission" date="2020-08" db="EMBL/GenBank/DDBJ databases">
        <title>Streptomyces sp. PSKA01 genome sequencing and assembly.</title>
        <authorList>
            <person name="Mandal S."/>
            <person name="Maiti P.K."/>
            <person name="Das P."/>
        </authorList>
    </citation>
    <scope>NUCLEOTIDE SEQUENCE [LARGE SCALE GENOMIC DNA]</scope>
    <source>
        <strain evidence="1 2">PSKA01</strain>
    </source>
</reference>